<sequence>MQEHKLAYLLPNSFTTASLFCGFYSILAATNGNFRKAAVLIFAAMIFDGCDGRVARLTKTESEFGIQYDSLSDLVSFGVAPAMVMYQWSLHLMAEISMVPTRLGWMTAFIYTACTALRLGRFNVQVGSIDKAYFIGLPSPSAAAVIAGYVWVGSSYGWQPKQFALISGMLLLFCGLAMVSNIRYFSGKSINWEAMKPFHISVLPALVLGLIWLEPAIVLFTIFLLYGLHGPVLLLWRMYQQRHHG</sequence>
<accession>A5EVH7</accession>
<dbReference type="Proteomes" id="UP000000248">
    <property type="component" value="Chromosome"/>
</dbReference>
<dbReference type="RefSeq" id="WP_012030899.1">
    <property type="nucleotide sequence ID" value="NC_009446.1"/>
</dbReference>
<dbReference type="InterPro" id="IPR000462">
    <property type="entry name" value="CDP-OH_P_trans"/>
</dbReference>
<evidence type="ECO:0000256" key="13">
    <source>
        <dbReference type="ARBA" id="ARBA00023264"/>
    </source>
</evidence>
<dbReference type="EC" id="2.7.8.8" evidence="4"/>
<keyword evidence="11 16" id="KW-0472">Membrane</keyword>
<evidence type="ECO:0000256" key="3">
    <source>
        <dbReference type="ARBA" id="ARBA00010441"/>
    </source>
</evidence>
<evidence type="ECO:0000256" key="12">
    <source>
        <dbReference type="ARBA" id="ARBA00023209"/>
    </source>
</evidence>
<comment type="catalytic activity">
    <reaction evidence="1">
        <text>a CDP-1,2-diacyl-sn-glycerol + L-serine = a 1,2-diacyl-sn-glycero-3-phospho-L-serine + CMP + H(+)</text>
        <dbReference type="Rhea" id="RHEA:16913"/>
        <dbReference type="ChEBI" id="CHEBI:15378"/>
        <dbReference type="ChEBI" id="CHEBI:33384"/>
        <dbReference type="ChEBI" id="CHEBI:57262"/>
        <dbReference type="ChEBI" id="CHEBI:58332"/>
        <dbReference type="ChEBI" id="CHEBI:60377"/>
        <dbReference type="EC" id="2.7.8.8"/>
    </reaction>
</comment>
<keyword evidence="13" id="KW-1208">Phospholipid metabolism</keyword>
<keyword evidence="9 16" id="KW-1133">Transmembrane helix</keyword>
<dbReference type="GO" id="GO:0003882">
    <property type="term" value="F:CDP-diacylglycerol-serine O-phosphatidyltransferase activity"/>
    <property type="evidence" value="ECO:0007669"/>
    <property type="project" value="UniProtKB-EC"/>
</dbReference>
<evidence type="ECO:0000256" key="11">
    <source>
        <dbReference type="ARBA" id="ARBA00023136"/>
    </source>
</evidence>
<evidence type="ECO:0000256" key="5">
    <source>
        <dbReference type="ARBA" id="ARBA00017171"/>
    </source>
</evidence>
<evidence type="ECO:0000256" key="16">
    <source>
        <dbReference type="SAM" id="Phobius"/>
    </source>
</evidence>
<dbReference type="InterPro" id="IPR048254">
    <property type="entry name" value="CDP_ALCOHOL_P_TRANSF_CS"/>
</dbReference>
<keyword evidence="12" id="KW-0594">Phospholipid biosynthesis</keyword>
<dbReference type="EMBL" id="CP000513">
    <property type="protein sequence ID" value="ABQ14149.1"/>
    <property type="molecule type" value="Genomic_DNA"/>
</dbReference>
<organism evidence="17 18">
    <name type="scientific">Dichelobacter nodosus (strain VCS1703A)</name>
    <dbReference type="NCBI Taxonomy" id="246195"/>
    <lineage>
        <taxon>Bacteria</taxon>
        <taxon>Pseudomonadati</taxon>
        <taxon>Pseudomonadota</taxon>
        <taxon>Gammaproteobacteria</taxon>
        <taxon>Cardiobacteriales</taxon>
        <taxon>Cardiobacteriaceae</taxon>
        <taxon>Dichelobacter</taxon>
    </lineage>
</organism>
<keyword evidence="7 15" id="KW-0808">Transferase</keyword>
<dbReference type="KEGG" id="dno:DNO_0565"/>
<comment type="similarity">
    <text evidence="3 15">Belongs to the CDP-alcohol phosphatidyltransferase class-I family.</text>
</comment>
<dbReference type="Gene3D" id="1.20.120.1760">
    <property type="match status" value="1"/>
</dbReference>
<keyword evidence="6" id="KW-0444">Lipid biosynthesis</keyword>
<evidence type="ECO:0000256" key="9">
    <source>
        <dbReference type="ARBA" id="ARBA00022989"/>
    </source>
</evidence>
<dbReference type="STRING" id="246195.DNO_0565"/>
<keyword evidence="18" id="KW-1185">Reference proteome</keyword>
<dbReference type="InterPro" id="IPR004533">
    <property type="entry name" value="CDP-diaglyc--ser_O-PTrfase"/>
</dbReference>
<comment type="subcellular location">
    <subcellularLocation>
        <location evidence="2">Endomembrane system</location>
        <topology evidence="2">Multi-pass membrane protein</topology>
    </subcellularLocation>
</comment>
<dbReference type="GO" id="GO:0012505">
    <property type="term" value="C:endomembrane system"/>
    <property type="evidence" value="ECO:0007669"/>
    <property type="project" value="UniProtKB-SubCell"/>
</dbReference>
<name>A5EVH7_DICNV</name>
<dbReference type="GO" id="GO:0008654">
    <property type="term" value="P:phospholipid biosynthetic process"/>
    <property type="evidence" value="ECO:0007669"/>
    <property type="project" value="UniProtKB-KW"/>
</dbReference>
<evidence type="ECO:0000256" key="2">
    <source>
        <dbReference type="ARBA" id="ARBA00004127"/>
    </source>
</evidence>
<proteinExistence type="inferred from homology"/>
<keyword evidence="10" id="KW-0443">Lipid metabolism</keyword>
<dbReference type="eggNOG" id="COG1183">
    <property type="taxonomic scope" value="Bacteria"/>
</dbReference>
<feature type="transmembrane region" description="Helical" evidence="16">
    <location>
        <begin position="163"/>
        <end position="185"/>
    </location>
</feature>
<dbReference type="GO" id="GO:0016020">
    <property type="term" value="C:membrane"/>
    <property type="evidence" value="ECO:0007669"/>
    <property type="project" value="InterPro"/>
</dbReference>
<feature type="transmembrane region" description="Helical" evidence="16">
    <location>
        <begin position="102"/>
        <end position="120"/>
    </location>
</feature>
<dbReference type="PANTHER" id="PTHR14269">
    <property type="entry name" value="CDP-DIACYLGLYCEROL--GLYCEROL-3-PHOSPHATE 3-PHOSPHATIDYLTRANSFERASE-RELATED"/>
    <property type="match status" value="1"/>
</dbReference>
<dbReference type="Pfam" id="PF01066">
    <property type="entry name" value="CDP-OH_P_transf"/>
    <property type="match status" value="1"/>
</dbReference>
<dbReference type="PANTHER" id="PTHR14269:SF61">
    <property type="entry name" value="CDP-DIACYLGLYCEROL--SERINE O-PHOSPHATIDYLTRANSFERASE"/>
    <property type="match status" value="1"/>
</dbReference>
<evidence type="ECO:0000256" key="7">
    <source>
        <dbReference type="ARBA" id="ARBA00022679"/>
    </source>
</evidence>
<dbReference type="AlphaFoldDB" id="A5EVH7"/>
<evidence type="ECO:0000256" key="1">
    <source>
        <dbReference type="ARBA" id="ARBA00000287"/>
    </source>
</evidence>
<feature type="transmembrane region" description="Helical" evidence="16">
    <location>
        <begin position="7"/>
        <end position="27"/>
    </location>
</feature>
<dbReference type="NCBIfam" id="TIGR00473">
    <property type="entry name" value="pssA"/>
    <property type="match status" value="1"/>
</dbReference>
<evidence type="ECO:0000256" key="6">
    <source>
        <dbReference type="ARBA" id="ARBA00022516"/>
    </source>
</evidence>
<dbReference type="HOGENOM" id="CLU_049944_2_0_6"/>
<evidence type="ECO:0000256" key="15">
    <source>
        <dbReference type="RuleBase" id="RU003750"/>
    </source>
</evidence>
<gene>
    <name evidence="17" type="primary">pssA</name>
    <name evidence="17" type="ordered locus">DNO_0565</name>
</gene>
<evidence type="ECO:0000256" key="10">
    <source>
        <dbReference type="ARBA" id="ARBA00023098"/>
    </source>
</evidence>
<evidence type="ECO:0000256" key="4">
    <source>
        <dbReference type="ARBA" id="ARBA00013174"/>
    </source>
</evidence>
<evidence type="ECO:0000256" key="8">
    <source>
        <dbReference type="ARBA" id="ARBA00022692"/>
    </source>
</evidence>
<dbReference type="PROSITE" id="PS00379">
    <property type="entry name" value="CDP_ALCOHOL_P_TRANSF"/>
    <property type="match status" value="1"/>
</dbReference>
<dbReference type="InterPro" id="IPR043130">
    <property type="entry name" value="CDP-OH_PTrfase_TM_dom"/>
</dbReference>
<evidence type="ECO:0000313" key="18">
    <source>
        <dbReference type="Proteomes" id="UP000000248"/>
    </source>
</evidence>
<feature type="transmembrane region" description="Helical" evidence="16">
    <location>
        <begin position="132"/>
        <end position="151"/>
    </location>
</feature>
<reference evidence="17 18" key="1">
    <citation type="journal article" date="2007" name="Nat. Biotechnol.">
        <title>Genome sequence and identification of candidate vaccine antigens from the animal pathogen Dichelobacter nodosus.</title>
        <authorList>
            <person name="Myers G.S."/>
            <person name="Parker D."/>
            <person name="Al-Hasani K."/>
            <person name="Kennan R.M."/>
            <person name="Seemann T."/>
            <person name="Ren Q."/>
            <person name="Badger J.H."/>
            <person name="Selengut J.D."/>
            <person name="Deboy R.T."/>
            <person name="Tettelin H."/>
            <person name="Boyce J.D."/>
            <person name="McCarl V.P."/>
            <person name="Han X."/>
            <person name="Nelson W.C."/>
            <person name="Madupu R."/>
            <person name="Mohamoud Y."/>
            <person name="Holley T."/>
            <person name="Fedorova N."/>
            <person name="Khouri H."/>
            <person name="Bottomley S.P."/>
            <person name="Whittington R.J."/>
            <person name="Adler B."/>
            <person name="Songer J.G."/>
            <person name="Rood J.I."/>
            <person name="Paulsen I.T."/>
        </authorList>
    </citation>
    <scope>NUCLEOTIDE SEQUENCE [LARGE SCALE GENOMIC DNA]</scope>
    <source>
        <strain evidence="17 18">VCS1703A</strain>
    </source>
</reference>
<evidence type="ECO:0000313" key="17">
    <source>
        <dbReference type="EMBL" id="ABQ14149.1"/>
    </source>
</evidence>
<evidence type="ECO:0000256" key="14">
    <source>
        <dbReference type="ARBA" id="ARBA00032361"/>
    </source>
</evidence>
<protein>
    <recommendedName>
        <fullName evidence="5">CDP-diacylglycerol--serine O-phosphatidyltransferase</fullName>
        <ecNumber evidence="4">2.7.8.8</ecNumber>
    </recommendedName>
    <alternativeName>
        <fullName evidence="14">Phosphatidylserine synthase</fullName>
    </alternativeName>
</protein>
<dbReference type="OrthoDB" id="9777147at2"/>
<keyword evidence="8 16" id="KW-0812">Transmembrane</keyword>
<dbReference type="InterPro" id="IPR050324">
    <property type="entry name" value="CDP-alcohol_PTase-I"/>
</dbReference>